<feature type="region of interest" description="Disordered" evidence="1">
    <location>
        <begin position="157"/>
        <end position="176"/>
    </location>
</feature>
<dbReference type="Gene3D" id="2.60.200.20">
    <property type="match status" value="1"/>
</dbReference>
<accession>A0A9X3ESN2</accession>
<dbReference type="RefSeq" id="WP_267771856.1">
    <property type="nucleotide sequence ID" value="NZ_JAPNKE010000002.1"/>
</dbReference>
<feature type="domain" description="FHA" evidence="2">
    <location>
        <begin position="33"/>
        <end position="82"/>
    </location>
</feature>
<dbReference type="SMART" id="SM00240">
    <property type="entry name" value="FHA"/>
    <property type="match status" value="1"/>
</dbReference>
<name>A0A9X3ESN2_9BACT</name>
<keyword evidence="4" id="KW-1185">Reference proteome</keyword>
<sequence length="456" mass="50005">MIKGQVPKFSLVVTVIDTEEHRQKRHEFQRGPVRIGRDPGNELHLPYKFVSSWHAVAKFDARGARVEDLGGANGLSVDGQRVASGGRVEVRGRVKISIGPVELLFEHKVEGAQQQQQQQDGPPDLLEETAPRNVRSRGSAPGPTPPEELHMRDRRSAQGELGDGDEPPSLIPEGGTQQMNLSRLHQAILRLRPMYEKLREGHSAWDAAFSAAIAELSTGRDRGEALLLQREFPPLSFGTGSEGPAALDQGGAEFYQQAELGAVAQAAEQVLEGLRPPGNVDETRRFLDRCVAALRAFAVATVELQELMHRQGGELGVRIEGEDNPLLIAESEADLLRYLLDWRATREERAHQLAEVFAAAMAHLRGALRGTVGGGQKVGETLSPREIERSVTAAWPTRAGALWRRFEERYESVFGDGDEGLGKLFRSAAGRAIREELARAGIRVQSSEDAEEDEDA</sequence>
<dbReference type="Pfam" id="PF00498">
    <property type="entry name" value="FHA"/>
    <property type="match status" value="1"/>
</dbReference>
<organism evidence="3 4">
    <name type="scientific">Nannocystis pusilla</name>
    <dbReference type="NCBI Taxonomy" id="889268"/>
    <lineage>
        <taxon>Bacteria</taxon>
        <taxon>Pseudomonadati</taxon>
        <taxon>Myxococcota</taxon>
        <taxon>Polyangia</taxon>
        <taxon>Nannocystales</taxon>
        <taxon>Nannocystaceae</taxon>
        <taxon>Nannocystis</taxon>
    </lineage>
</organism>
<dbReference type="SUPFAM" id="SSF49879">
    <property type="entry name" value="SMAD/FHA domain"/>
    <property type="match status" value="1"/>
</dbReference>
<gene>
    <name evidence="3" type="ORF">OV079_27270</name>
</gene>
<evidence type="ECO:0000259" key="2">
    <source>
        <dbReference type="PROSITE" id="PS50006"/>
    </source>
</evidence>
<dbReference type="EMBL" id="JAPNKE010000002">
    <property type="protein sequence ID" value="MCY1009200.1"/>
    <property type="molecule type" value="Genomic_DNA"/>
</dbReference>
<protein>
    <submittedName>
        <fullName evidence="3">FHA domain-containing protein</fullName>
    </submittedName>
</protein>
<dbReference type="AlphaFoldDB" id="A0A9X3ESN2"/>
<feature type="region of interest" description="Disordered" evidence="1">
    <location>
        <begin position="110"/>
        <end position="150"/>
    </location>
</feature>
<proteinExistence type="predicted"/>
<reference evidence="3" key="1">
    <citation type="submission" date="2022-11" db="EMBL/GenBank/DDBJ databases">
        <title>Minimal conservation of predation-associated metabolite biosynthetic gene clusters underscores biosynthetic potential of Myxococcota including descriptions for ten novel species: Archangium lansinium sp. nov., Myxococcus landrumus sp. nov., Nannocystis bai.</title>
        <authorList>
            <person name="Ahearne A."/>
            <person name="Stevens C."/>
            <person name="Phillips K."/>
        </authorList>
    </citation>
    <scope>NUCLEOTIDE SEQUENCE</scope>
    <source>
        <strain evidence="3">Na p29</strain>
    </source>
</reference>
<dbReference type="InterPro" id="IPR000253">
    <property type="entry name" value="FHA_dom"/>
</dbReference>
<dbReference type="Proteomes" id="UP001150924">
    <property type="component" value="Unassembled WGS sequence"/>
</dbReference>
<evidence type="ECO:0000313" key="3">
    <source>
        <dbReference type="EMBL" id="MCY1009200.1"/>
    </source>
</evidence>
<evidence type="ECO:0000313" key="4">
    <source>
        <dbReference type="Proteomes" id="UP001150924"/>
    </source>
</evidence>
<comment type="caution">
    <text evidence="3">The sequence shown here is derived from an EMBL/GenBank/DDBJ whole genome shotgun (WGS) entry which is preliminary data.</text>
</comment>
<dbReference type="InterPro" id="IPR008984">
    <property type="entry name" value="SMAD_FHA_dom_sf"/>
</dbReference>
<dbReference type="Pfam" id="PF20232">
    <property type="entry name" value="T6SS_FHA_C"/>
    <property type="match status" value="1"/>
</dbReference>
<evidence type="ECO:0000256" key="1">
    <source>
        <dbReference type="SAM" id="MobiDB-lite"/>
    </source>
</evidence>
<dbReference type="InterPro" id="IPR046883">
    <property type="entry name" value="T6SS_FHA_C"/>
</dbReference>
<dbReference type="PROSITE" id="PS50006">
    <property type="entry name" value="FHA_DOMAIN"/>
    <property type="match status" value="1"/>
</dbReference>
<dbReference type="CDD" id="cd00060">
    <property type="entry name" value="FHA"/>
    <property type="match status" value="1"/>
</dbReference>